<dbReference type="OrthoDB" id="157634at2157"/>
<evidence type="ECO:0000256" key="1">
    <source>
        <dbReference type="SAM" id="MobiDB-lite"/>
    </source>
</evidence>
<dbReference type="Proteomes" id="UP000253273">
    <property type="component" value="Chromosome"/>
</dbReference>
<dbReference type="AlphaFoldDB" id="A0A345EA04"/>
<organism evidence="4 5">
    <name type="scientific">Haloplanus rubicundus</name>
    <dbReference type="NCBI Taxonomy" id="1547898"/>
    <lineage>
        <taxon>Archaea</taxon>
        <taxon>Methanobacteriati</taxon>
        <taxon>Methanobacteriota</taxon>
        <taxon>Stenosarchaea group</taxon>
        <taxon>Halobacteria</taxon>
        <taxon>Halobacteriales</taxon>
        <taxon>Haloferacaceae</taxon>
        <taxon>Haloplanus</taxon>
    </lineage>
</organism>
<evidence type="ECO:0000259" key="2">
    <source>
        <dbReference type="Pfam" id="PF24458"/>
    </source>
</evidence>
<dbReference type="EMBL" id="CP031148">
    <property type="protein sequence ID" value="AXG09026.1"/>
    <property type="molecule type" value="Genomic_DNA"/>
</dbReference>
<proteinExistence type="predicted"/>
<keyword evidence="6" id="KW-1185">Reference proteome</keyword>
<evidence type="ECO:0000313" key="6">
    <source>
        <dbReference type="Proteomes" id="UP000253273"/>
    </source>
</evidence>
<reference evidence="3 6" key="2">
    <citation type="submission" date="2018-07" db="EMBL/GenBank/DDBJ databases">
        <title>Genome sequences of Haloplanus sp. CBA1113.</title>
        <authorList>
            <person name="Kim Y.B."/>
            <person name="Roh S.W."/>
        </authorList>
    </citation>
    <scope>NUCLEOTIDE SEQUENCE [LARGE SCALE GENOMIC DNA]</scope>
    <source>
        <strain evidence="3 6">CBA1113</strain>
    </source>
</reference>
<dbReference type="RefSeq" id="WP_114584838.1">
    <property type="nucleotide sequence ID" value="NZ_CP031148.1"/>
</dbReference>
<dbReference type="InterPro" id="IPR055995">
    <property type="entry name" value="DUF7573"/>
</dbReference>
<evidence type="ECO:0000313" key="5">
    <source>
        <dbReference type="Proteomes" id="UP000252985"/>
    </source>
</evidence>
<protein>
    <recommendedName>
        <fullName evidence="2">DUF7573 domain-containing protein</fullName>
    </recommendedName>
</protein>
<name>A0A345EA04_9EURY</name>
<evidence type="ECO:0000313" key="4">
    <source>
        <dbReference type="EMBL" id="AXG09026.1"/>
    </source>
</evidence>
<accession>A0A345E0G7</accession>
<feature type="domain" description="DUF7573" evidence="2">
    <location>
        <begin position="31"/>
        <end position="81"/>
    </location>
</feature>
<sequence>MSDRSLDEFVAASAGSDGTDDGDDAHADPSVPTMRWSADGAACGVCGVVVSRRWRDGEAPRASGSRPSADATFVCADCKEW</sequence>
<feature type="region of interest" description="Disordered" evidence="1">
    <location>
        <begin position="1"/>
        <end position="33"/>
    </location>
</feature>
<dbReference type="Proteomes" id="UP000252985">
    <property type="component" value="Chromosome"/>
</dbReference>
<gene>
    <name evidence="4" type="ORF">DU484_03650</name>
    <name evidence="3" type="ORF">DU500_04135</name>
</gene>
<dbReference type="KEGG" id="haq:DU484_03650"/>
<evidence type="ECO:0000313" key="3">
    <source>
        <dbReference type="EMBL" id="AXG05689.1"/>
    </source>
</evidence>
<dbReference type="KEGG" id="haj:DU500_04135"/>
<dbReference type="Pfam" id="PF24458">
    <property type="entry name" value="DUF7573"/>
    <property type="match status" value="1"/>
</dbReference>
<accession>A0A345EA04</accession>
<dbReference type="EMBL" id="CP031150">
    <property type="protein sequence ID" value="AXG05689.1"/>
    <property type="molecule type" value="Genomic_DNA"/>
</dbReference>
<reference evidence="4 5" key="1">
    <citation type="submission" date="2018-07" db="EMBL/GenBank/DDBJ databases">
        <title>Genome sequences of Haloplanus sp. CBA1112.</title>
        <authorList>
            <person name="Kim Y.B."/>
            <person name="Roh S.W."/>
        </authorList>
    </citation>
    <scope>NUCLEOTIDE SEQUENCE [LARGE SCALE GENOMIC DNA]</scope>
    <source>
        <strain evidence="4 5">CBA1112</strain>
    </source>
</reference>
<dbReference type="GeneID" id="37286042"/>